<organism evidence="4 5">
    <name type="scientific">Candidatus Roizmanbacteria bacterium RIFCSPHIGHO2_01_FULL_39_12b</name>
    <dbReference type="NCBI Taxonomy" id="1802030"/>
    <lineage>
        <taxon>Bacteria</taxon>
        <taxon>Candidatus Roizmaniibacteriota</taxon>
    </lineage>
</organism>
<dbReference type="Proteomes" id="UP000178372">
    <property type="component" value="Unassembled WGS sequence"/>
</dbReference>
<evidence type="ECO:0000313" key="5">
    <source>
        <dbReference type="Proteomes" id="UP000178372"/>
    </source>
</evidence>
<dbReference type="InterPro" id="IPR036291">
    <property type="entry name" value="NAD(P)-bd_dom_sf"/>
</dbReference>
<sequence length="243" mass="27394">MNLQGKIIIIAGATGGIGEELSRRLHKECSYLILLGRREEKLKSLKSELRDKCEYFVVDFKSKEGISNYILQLKGKYKSIDVLIHVAGIGAYKTFEETTRDDWDESFDINTKAPYFLTQGLLPIMNSNDSLVLTVGSGAGVIPMRGRSLYCATKFALRGMTLSLAEEFKGFNPSFCLITLGSTLTEFGPMTLEEKKKESESGKAYFTPGWVAEKLVEIIKNENREVEYTLYPTDYNLGHWEKP</sequence>
<protein>
    <recommendedName>
        <fullName evidence="6">Short-chain dehydrogenase</fullName>
    </recommendedName>
</protein>
<dbReference type="Gene3D" id="3.40.50.720">
    <property type="entry name" value="NAD(P)-binding Rossmann-like Domain"/>
    <property type="match status" value="1"/>
</dbReference>
<evidence type="ECO:0000256" key="2">
    <source>
        <dbReference type="ARBA" id="ARBA00023002"/>
    </source>
</evidence>
<dbReference type="SUPFAM" id="SSF51735">
    <property type="entry name" value="NAD(P)-binding Rossmann-fold domains"/>
    <property type="match status" value="1"/>
</dbReference>
<keyword evidence="2" id="KW-0560">Oxidoreductase</keyword>
<gene>
    <name evidence="4" type="ORF">A2690_02190</name>
</gene>
<dbReference type="GO" id="GO:0016491">
    <property type="term" value="F:oxidoreductase activity"/>
    <property type="evidence" value="ECO:0007669"/>
    <property type="project" value="UniProtKB-KW"/>
</dbReference>
<evidence type="ECO:0000256" key="1">
    <source>
        <dbReference type="ARBA" id="ARBA00006484"/>
    </source>
</evidence>
<dbReference type="Pfam" id="PF00106">
    <property type="entry name" value="adh_short"/>
    <property type="match status" value="1"/>
</dbReference>
<dbReference type="InterPro" id="IPR002347">
    <property type="entry name" value="SDR_fam"/>
</dbReference>
<dbReference type="PROSITE" id="PS00061">
    <property type="entry name" value="ADH_SHORT"/>
    <property type="match status" value="1"/>
</dbReference>
<name>A0A1F7GEF2_9BACT</name>
<dbReference type="EMBL" id="MFZF01000002">
    <property type="protein sequence ID" value="OGK17233.1"/>
    <property type="molecule type" value="Genomic_DNA"/>
</dbReference>
<dbReference type="AlphaFoldDB" id="A0A1F7GEF2"/>
<evidence type="ECO:0000313" key="4">
    <source>
        <dbReference type="EMBL" id="OGK17233.1"/>
    </source>
</evidence>
<dbReference type="PANTHER" id="PTHR42901">
    <property type="entry name" value="ALCOHOL DEHYDROGENASE"/>
    <property type="match status" value="1"/>
</dbReference>
<proteinExistence type="inferred from homology"/>
<evidence type="ECO:0008006" key="6">
    <source>
        <dbReference type="Google" id="ProtNLM"/>
    </source>
</evidence>
<reference evidence="4 5" key="1">
    <citation type="journal article" date="2016" name="Nat. Commun.">
        <title>Thousands of microbial genomes shed light on interconnected biogeochemical processes in an aquifer system.</title>
        <authorList>
            <person name="Anantharaman K."/>
            <person name="Brown C.T."/>
            <person name="Hug L.A."/>
            <person name="Sharon I."/>
            <person name="Castelle C.J."/>
            <person name="Probst A.J."/>
            <person name="Thomas B.C."/>
            <person name="Singh A."/>
            <person name="Wilkins M.J."/>
            <person name="Karaoz U."/>
            <person name="Brodie E.L."/>
            <person name="Williams K.H."/>
            <person name="Hubbard S.S."/>
            <person name="Banfield J.F."/>
        </authorList>
    </citation>
    <scope>NUCLEOTIDE SEQUENCE [LARGE SCALE GENOMIC DNA]</scope>
</reference>
<dbReference type="PRINTS" id="PR00080">
    <property type="entry name" value="SDRFAMILY"/>
</dbReference>
<comment type="caution">
    <text evidence="4">The sequence shown here is derived from an EMBL/GenBank/DDBJ whole genome shotgun (WGS) entry which is preliminary data.</text>
</comment>
<evidence type="ECO:0000256" key="3">
    <source>
        <dbReference type="RuleBase" id="RU000363"/>
    </source>
</evidence>
<comment type="similarity">
    <text evidence="1 3">Belongs to the short-chain dehydrogenases/reductases (SDR) family.</text>
</comment>
<dbReference type="PRINTS" id="PR00081">
    <property type="entry name" value="GDHRDH"/>
</dbReference>
<accession>A0A1F7GEF2</accession>
<dbReference type="InterPro" id="IPR020904">
    <property type="entry name" value="Sc_DH/Rdtase_CS"/>
</dbReference>
<dbReference type="PANTHER" id="PTHR42901:SF1">
    <property type="entry name" value="ALCOHOL DEHYDROGENASE"/>
    <property type="match status" value="1"/>
</dbReference>